<dbReference type="Proteomes" id="UP000262583">
    <property type="component" value="Chromosome"/>
</dbReference>
<evidence type="ECO:0000313" key="2">
    <source>
        <dbReference type="EMBL" id="AXA36911.1"/>
    </source>
</evidence>
<feature type="compositionally biased region" description="Low complexity" evidence="1">
    <location>
        <begin position="28"/>
        <end position="39"/>
    </location>
</feature>
<gene>
    <name evidence="2" type="ORF">BRCON_2134</name>
</gene>
<evidence type="ECO:0000313" key="3">
    <source>
        <dbReference type="Proteomes" id="UP000262583"/>
    </source>
</evidence>
<protein>
    <submittedName>
        <fullName evidence="2">Uncharacterized protein</fullName>
    </submittedName>
</protein>
<proteinExistence type="predicted"/>
<dbReference type="EMBL" id="CP030759">
    <property type="protein sequence ID" value="AXA36911.1"/>
    <property type="molecule type" value="Genomic_DNA"/>
</dbReference>
<dbReference type="AlphaFoldDB" id="A0A2Z4Y6V2"/>
<sequence>MKFYFRLLSVVAIVALVLWYLHENAPAPSSSGPGAESGAVATSVPESPTPLPTVAVSPSVPPSAMTPIPTPYQVDSARPVIQMCAQRAGVTLVHFSREGGWLRVVVQGRSHNSVVSDFLDELRRAGMRDLDLKQQTYRQFVDRQGQLVFEGGYRVRF</sequence>
<name>A0A2Z4Y6V2_SUMC1</name>
<organism evidence="2 3">
    <name type="scientific">Sumerlaea chitinivorans</name>
    <dbReference type="NCBI Taxonomy" id="2250252"/>
    <lineage>
        <taxon>Bacteria</taxon>
        <taxon>Candidatus Sumerlaeota</taxon>
        <taxon>Candidatus Sumerlaeia</taxon>
        <taxon>Candidatus Sumerlaeales</taxon>
        <taxon>Candidatus Sumerlaeaceae</taxon>
        <taxon>Candidatus Sumerlaea</taxon>
    </lineage>
</organism>
<feature type="compositionally biased region" description="Low complexity" evidence="1">
    <location>
        <begin position="52"/>
        <end position="62"/>
    </location>
</feature>
<dbReference type="KEGG" id="schv:BRCON_2134"/>
<feature type="region of interest" description="Disordered" evidence="1">
    <location>
        <begin position="28"/>
        <end position="62"/>
    </location>
</feature>
<reference evidence="2 3" key="1">
    <citation type="submission" date="2018-05" db="EMBL/GenBank/DDBJ databases">
        <title>A metagenomic window into the 2 km-deep terrestrial subsurface aquifer revealed taxonomically and functionally diverse microbial community comprising novel uncultured bacterial lineages.</title>
        <authorList>
            <person name="Kadnikov V.V."/>
            <person name="Mardanov A.V."/>
            <person name="Beletsky A.V."/>
            <person name="Banks D."/>
            <person name="Pimenov N.V."/>
            <person name="Frank Y.A."/>
            <person name="Karnachuk O.V."/>
            <person name="Ravin N.V."/>
        </authorList>
    </citation>
    <scope>NUCLEOTIDE SEQUENCE [LARGE SCALE GENOMIC DNA]</scope>
    <source>
        <strain evidence="2">BY</strain>
    </source>
</reference>
<accession>A0A2Z4Y6V2</accession>
<evidence type="ECO:0000256" key="1">
    <source>
        <dbReference type="SAM" id="MobiDB-lite"/>
    </source>
</evidence>